<sequence>MAAPVLKGIIISVTVIAALGIAILENPQVQVWLEEQRKKVNELLRSIGEDLDPESRRTAEAFAYEGRTPANDAGLMREVSGSTAAAALATGRALSGPSTIRRIPISGPADPDAAEERKRKGKEYLAQREKQMIELQMRRSMSKDKVSTPSSPTFDSYVDGEGKLKASVIDDKALPSPPAGKSLPKEIAEVERKLKQPMVEEPSSSSMSSFHLGSQMADPFSDEYALDRSMTPKPPLPPKVRFDITERETSEQIPGGFPSEPSFSSDRQQEEGHGNNDLSYEEQLAIALSLSESESAANAAKVRQNQTTDEADLMTAIAASLKDMDDRQAVHPKTDIDSNTPLPVFNDQLLVDITPSTTNEVSPKKQARSELEVLMGHHEIDGNHTLLEERGKKGLLMGRQEQEKMAQASYDTPPNPVPSVTSENTDELYTVTPQLTSDSLATLGRQQMATSTSSSGLPYDPVHEAAARQLQTPIQAMDLSFYSAPQSINSPLNHEAIEATNNDERLSFGFHTDSESGSQHHPRSVSAMSGAEMVELVEDSDLDVLSEDEDGIMTPDTWTEVGSNESETEGEHPHLEAH</sequence>
<dbReference type="AlphaFoldDB" id="A0AAQ3LXX4"/>
<dbReference type="InterPro" id="IPR003903">
    <property type="entry name" value="UIM_dom"/>
</dbReference>
<feature type="compositionally biased region" description="Low complexity" evidence="1">
    <location>
        <begin position="254"/>
        <end position="265"/>
    </location>
</feature>
<feature type="compositionally biased region" description="Basic and acidic residues" evidence="1">
    <location>
        <begin position="569"/>
        <end position="578"/>
    </location>
</feature>
<keyword evidence="2" id="KW-0472">Membrane</keyword>
<evidence type="ECO:0000313" key="4">
    <source>
        <dbReference type="Proteomes" id="UP001303373"/>
    </source>
</evidence>
<accession>A0AAQ3LXX4</accession>
<feature type="region of interest" description="Disordered" evidence="1">
    <location>
        <begin position="225"/>
        <end position="279"/>
    </location>
</feature>
<protein>
    <submittedName>
        <fullName evidence="3">Uncharacterized protein</fullName>
    </submittedName>
</protein>
<evidence type="ECO:0000313" key="3">
    <source>
        <dbReference type="EMBL" id="WPG97863.1"/>
    </source>
</evidence>
<dbReference type="Gene3D" id="6.10.250.1800">
    <property type="match status" value="1"/>
</dbReference>
<organism evidence="3 4">
    <name type="scientific">Acrodontium crateriforme</name>
    <dbReference type="NCBI Taxonomy" id="150365"/>
    <lineage>
        <taxon>Eukaryota</taxon>
        <taxon>Fungi</taxon>
        <taxon>Dikarya</taxon>
        <taxon>Ascomycota</taxon>
        <taxon>Pezizomycotina</taxon>
        <taxon>Dothideomycetes</taxon>
        <taxon>Dothideomycetidae</taxon>
        <taxon>Mycosphaerellales</taxon>
        <taxon>Teratosphaeriaceae</taxon>
        <taxon>Acrodontium</taxon>
    </lineage>
</organism>
<dbReference type="SMART" id="SM00726">
    <property type="entry name" value="UIM"/>
    <property type="match status" value="2"/>
</dbReference>
<feature type="compositionally biased region" description="Basic and acidic residues" evidence="1">
    <location>
        <begin position="240"/>
        <end position="250"/>
    </location>
</feature>
<dbReference type="Proteomes" id="UP001303373">
    <property type="component" value="Chromosome 1"/>
</dbReference>
<feature type="region of interest" description="Disordered" evidence="1">
    <location>
        <begin position="138"/>
        <end position="159"/>
    </location>
</feature>
<evidence type="ECO:0000256" key="1">
    <source>
        <dbReference type="SAM" id="MobiDB-lite"/>
    </source>
</evidence>
<feature type="region of interest" description="Disordered" evidence="1">
    <location>
        <begin position="196"/>
        <end position="215"/>
    </location>
</feature>
<feature type="compositionally biased region" description="Polar residues" evidence="1">
    <location>
        <begin position="556"/>
        <end position="565"/>
    </location>
</feature>
<keyword evidence="2" id="KW-1133">Transmembrane helix</keyword>
<reference evidence="3 4" key="1">
    <citation type="submission" date="2023-11" db="EMBL/GenBank/DDBJ databases">
        <title>An acidophilic fungus is an integral part of prey digestion in a carnivorous sundew plant.</title>
        <authorList>
            <person name="Tsai I.J."/>
        </authorList>
    </citation>
    <scope>NUCLEOTIDE SEQUENCE [LARGE SCALE GENOMIC DNA]</scope>
    <source>
        <strain evidence="3">169a</strain>
    </source>
</reference>
<dbReference type="PROSITE" id="PS50330">
    <property type="entry name" value="UIM"/>
    <property type="match status" value="1"/>
</dbReference>
<feature type="region of interest" description="Disordered" evidence="1">
    <location>
        <begin position="103"/>
        <end position="124"/>
    </location>
</feature>
<evidence type="ECO:0000256" key="2">
    <source>
        <dbReference type="SAM" id="Phobius"/>
    </source>
</evidence>
<feature type="region of interest" description="Disordered" evidence="1">
    <location>
        <begin position="510"/>
        <end position="532"/>
    </location>
</feature>
<keyword evidence="4" id="KW-1185">Reference proteome</keyword>
<feature type="region of interest" description="Disordered" evidence="1">
    <location>
        <begin position="545"/>
        <end position="578"/>
    </location>
</feature>
<feature type="compositionally biased region" description="Basic and acidic residues" evidence="1">
    <location>
        <begin position="114"/>
        <end position="124"/>
    </location>
</feature>
<gene>
    <name evidence="3" type="ORF">R9X50_00064500</name>
</gene>
<feature type="transmembrane region" description="Helical" evidence="2">
    <location>
        <begin position="5"/>
        <end position="24"/>
    </location>
</feature>
<proteinExistence type="predicted"/>
<name>A0AAQ3LXX4_9PEZI</name>
<dbReference type="EMBL" id="CP138580">
    <property type="protein sequence ID" value="WPG97863.1"/>
    <property type="molecule type" value="Genomic_DNA"/>
</dbReference>
<keyword evidence="2" id="KW-0812">Transmembrane</keyword>